<comment type="caution">
    <text evidence="5">The sequence shown here is derived from an EMBL/GenBank/DDBJ whole genome shotgun (WGS) entry which is preliminary data.</text>
</comment>
<dbReference type="AlphaFoldDB" id="A0A370I845"/>
<dbReference type="PANTHER" id="PTHR12001:SF86">
    <property type="entry name" value="GERANYLGERANYL DIPHOSPHATE SYNTHASE"/>
    <property type="match status" value="1"/>
</dbReference>
<accession>A0A370I845</accession>
<proteinExistence type="inferred from homology"/>
<evidence type="ECO:0000313" key="6">
    <source>
        <dbReference type="Proteomes" id="UP000254869"/>
    </source>
</evidence>
<sequence>MTTVPASTAPVPRPAEILARAREIFDPLLRESVETLPEPLRHMAGYHLGWWDAGGDPTHTGSGKQLRPALAVCACVACGAPPATAAPVAAAVELIHNFTLVHDDLMDRDGSRRGRPTVWAVWGPADAILLGDALHALAVRVLATKLPPAQVFPAIERIETTVVELCRGQHADCSIDRRRPTVAECERIAMGKTGALLGCACALGGLSAGAPPAVVTALDRFGRELGLAFQFVDDLIGIWGDPAVTGKPADDLARRKRSLPVVAALRSGTSAALELLELYRSDEPLSAAEIAHATTLIEAAGGKRWTERQADRHVRAALRALPDRLAVADLTTLAHLVAHRDS</sequence>
<dbReference type="SFLD" id="SFLDS00005">
    <property type="entry name" value="Isoprenoid_Synthase_Type_I"/>
    <property type="match status" value="1"/>
</dbReference>
<dbReference type="RefSeq" id="WP_067994718.1">
    <property type="nucleotide sequence ID" value="NZ_QQBC01000004.1"/>
</dbReference>
<comment type="similarity">
    <text evidence="4">Belongs to the FPP/GGPP synthase family.</text>
</comment>
<keyword evidence="3" id="KW-0460">Magnesium</keyword>
<keyword evidence="4" id="KW-0808">Transferase</keyword>
<dbReference type="Gene3D" id="1.10.600.10">
    <property type="entry name" value="Farnesyl Diphosphate Synthase"/>
    <property type="match status" value="1"/>
</dbReference>
<dbReference type="PANTHER" id="PTHR12001">
    <property type="entry name" value="GERANYLGERANYL PYROPHOSPHATE SYNTHASE"/>
    <property type="match status" value="1"/>
</dbReference>
<keyword evidence="2" id="KW-0479">Metal-binding</keyword>
<dbReference type="InterPro" id="IPR000092">
    <property type="entry name" value="Polyprenyl_synt"/>
</dbReference>
<dbReference type="SFLD" id="SFLDG01017">
    <property type="entry name" value="Polyprenyl_Transferase_Like"/>
    <property type="match status" value="1"/>
</dbReference>
<dbReference type="Proteomes" id="UP000254869">
    <property type="component" value="Unassembled WGS sequence"/>
</dbReference>
<evidence type="ECO:0000256" key="3">
    <source>
        <dbReference type="ARBA" id="ARBA00022842"/>
    </source>
</evidence>
<evidence type="ECO:0000313" key="5">
    <source>
        <dbReference type="EMBL" id="RDI66906.1"/>
    </source>
</evidence>
<dbReference type="SUPFAM" id="SSF48576">
    <property type="entry name" value="Terpenoid synthases"/>
    <property type="match status" value="1"/>
</dbReference>
<protein>
    <submittedName>
        <fullName evidence="5">Geranylgeranyl diphosphate synthase type I</fullName>
    </submittedName>
</protein>
<dbReference type="PROSITE" id="PS00723">
    <property type="entry name" value="POLYPRENYL_SYNTHASE_1"/>
    <property type="match status" value="1"/>
</dbReference>
<dbReference type="GO" id="GO:0008299">
    <property type="term" value="P:isoprenoid biosynthetic process"/>
    <property type="evidence" value="ECO:0007669"/>
    <property type="project" value="InterPro"/>
</dbReference>
<keyword evidence="6" id="KW-1185">Reference proteome</keyword>
<evidence type="ECO:0000256" key="4">
    <source>
        <dbReference type="RuleBase" id="RU004466"/>
    </source>
</evidence>
<dbReference type="GO" id="GO:0046872">
    <property type="term" value="F:metal ion binding"/>
    <property type="evidence" value="ECO:0007669"/>
    <property type="project" value="UniProtKB-KW"/>
</dbReference>
<dbReference type="InterPro" id="IPR008949">
    <property type="entry name" value="Isoprenoid_synthase_dom_sf"/>
</dbReference>
<evidence type="ECO:0000256" key="1">
    <source>
        <dbReference type="ARBA" id="ARBA00005128"/>
    </source>
</evidence>
<dbReference type="CDD" id="cd00685">
    <property type="entry name" value="Trans_IPPS_HT"/>
    <property type="match status" value="1"/>
</dbReference>
<evidence type="ECO:0000256" key="2">
    <source>
        <dbReference type="ARBA" id="ARBA00022723"/>
    </source>
</evidence>
<dbReference type="GO" id="GO:0004659">
    <property type="term" value="F:prenyltransferase activity"/>
    <property type="evidence" value="ECO:0007669"/>
    <property type="project" value="InterPro"/>
</dbReference>
<dbReference type="InterPro" id="IPR033749">
    <property type="entry name" value="Polyprenyl_synt_CS"/>
</dbReference>
<gene>
    <name evidence="5" type="ORF">DFR76_104659</name>
</gene>
<dbReference type="EMBL" id="QQBC01000004">
    <property type="protein sequence ID" value="RDI66906.1"/>
    <property type="molecule type" value="Genomic_DNA"/>
</dbReference>
<reference evidence="5 6" key="1">
    <citation type="submission" date="2018-07" db="EMBL/GenBank/DDBJ databases">
        <title>Genomic Encyclopedia of Type Strains, Phase IV (KMG-IV): sequencing the most valuable type-strain genomes for metagenomic binning, comparative biology and taxonomic classification.</title>
        <authorList>
            <person name="Goeker M."/>
        </authorList>
    </citation>
    <scope>NUCLEOTIDE SEQUENCE [LARGE SCALE GENOMIC DNA]</scope>
    <source>
        <strain evidence="5 6">DSM 44290</strain>
    </source>
</reference>
<organism evidence="5 6">
    <name type="scientific">Nocardia pseudobrasiliensis</name>
    <dbReference type="NCBI Taxonomy" id="45979"/>
    <lineage>
        <taxon>Bacteria</taxon>
        <taxon>Bacillati</taxon>
        <taxon>Actinomycetota</taxon>
        <taxon>Actinomycetes</taxon>
        <taxon>Mycobacteriales</taxon>
        <taxon>Nocardiaceae</taxon>
        <taxon>Nocardia</taxon>
    </lineage>
</organism>
<dbReference type="Pfam" id="PF00348">
    <property type="entry name" value="polyprenyl_synt"/>
    <property type="match status" value="1"/>
</dbReference>
<name>A0A370I845_9NOCA</name>
<dbReference type="STRING" id="1210086.GCA_001613105_01855"/>
<comment type="pathway">
    <text evidence="1">Isoprenoid biosynthesis.</text>
</comment>